<evidence type="ECO:0000259" key="3">
    <source>
        <dbReference type="SMART" id="SM00256"/>
    </source>
</evidence>
<reference evidence="4" key="2">
    <citation type="submission" date="2025-09" db="UniProtKB">
        <authorList>
            <consortium name="Ensembl"/>
        </authorList>
    </citation>
    <scope>IDENTIFICATION</scope>
</reference>
<dbReference type="SUPFAM" id="SSF81383">
    <property type="entry name" value="F-box domain"/>
    <property type="match status" value="1"/>
</dbReference>
<dbReference type="OMA" id="SINLWYC"/>
<dbReference type="Gene3D" id="3.80.10.10">
    <property type="entry name" value="Ribonuclease Inhibitor"/>
    <property type="match status" value="4"/>
</dbReference>
<proteinExistence type="predicted"/>
<dbReference type="InterPro" id="IPR032675">
    <property type="entry name" value="LRR_dom_sf"/>
</dbReference>
<dbReference type="GO" id="GO:0019005">
    <property type="term" value="C:SCF ubiquitin ligase complex"/>
    <property type="evidence" value="ECO:0007669"/>
    <property type="project" value="TreeGrafter"/>
</dbReference>
<dbReference type="InterPro" id="IPR001810">
    <property type="entry name" value="F-box_dom"/>
</dbReference>
<dbReference type="Proteomes" id="UP000694546">
    <property type="component" value="Chromosome 9"/>
</dbReference>
<keyword evidence="2" id="KW-0833">Ubl conjugation pathway</keyword>
<dbReference type="PANTHER" id="PTHR13318">
    <property type="entry name" value="PARTNER OF PAIRED, ISOFORM B-RELATED"/>
    <property type="match status" value="1"/>
</dbReference>
<evidence type="ECO:0000256" key="2">
    <source>
        <dbReference type="ARBA" id="ARBA00022786"/>
    </source>
</evidence>
<dbReference type="Ensembl" id="ENSGMOT00000001481.2">
    <property type="protein sequence ID" value="ENSGMOP00000001430.2"/>
    <property type="gene ID" value="ENSGMOG00000001366.2"/>
</dbReference>
<dbReference type="Pfam" id="PF25372">
    <property type="entry name" value="DUF7885"/>
    <property type="match status" value="2"/>
</dbReference>
<gene>
    <name evidence="4" type="primary">fbxl9</name>
</gene>
<feature type="domain" description="F-box" evidence="3">
    <location>
        <begin position="34"/>
        <end position="74"/>
    </location>
</feature>
<dbReference type="SMART" id="SM00367">
    <property type="entry name" value="LRR_CC"/>
    <property type="match status" value="14"/>
</dbReference>
<organism evidence="4 5">
    <name type="scientific">Gadus morhua</name>
    <name type="common">Atlantic cod</name>
    <dbReference type="NCBI Taxonomy" id="8049"/>
    <lineage>
        <taxon>Eukaryota</taxon>
        <taxon>Metazoa</taxon>
        <taxon>Chordata</taxon>
        <taxon>Craniata</taxon>
        <taxon>Vertebrata</taxon>
        <taxon>Euteleostomi</taxon>
        <taxon>Actinopterygii</taxon>
        <taxon>Neopterygii</taxon>
        <taxon>Teleostei</taxon>
        <taxon>Neoteleostei</taxon>
        <taxon>Acanthomorphata</taxon>
        <taxon>Zeiogadaria</taxon>
        <taxon>Gadariae</taxon>
        <taxon>Gadiformes</taxon>
        <taxon>Gadoidei</taxon>
        <taxon>Gadidae</taxon>
        <taxon>Gadus</taxon>
    </lineage>
</organism>
<name>A0A8C4YW91_GADMO</name>
<dbReference type="GeneTree" id="ENSGT00940000160637"/>
<protein>
    <submittedName>
        <fullName evidence="4">F-box and leucine rich repeat protein</fullName>
    </submittedName>
</protein>
<dbReference type="GO" id="GO:0031146">
    <property type="term" value="P:SCF-dependent proteasomal ubiquitin-dependent protein catabolic process"/>
    <property type="evidence" value="ECO:0007669"/>
    <property type="project" value="TreeGrafter"/>
</dbReference>
<dbReference type="PANTHER" id="PTHR13318:SF169">
    <property type="entry name" value="F-BOX AND LEUCINE-RICH REPEAT PROTEIN 9"/>
    <property type="match status" value="1"/>
</dbReference>
<dbReference type="InterPro" id="IPR006553">
    <property type="entry name" value="Leu-rich_rpt_Cys-con_subtyp"/>
</dbReference>
<keyword evidence="5" id="KW-1185">Reference proteome</keyword>
<dbReference type="Pfam" id="PF12937">
    <property type="entry name" value="F-box-like"/>
    <property type="match status" value="1"/>
</dbReference>
<evidence type="ECO:0000313" key="5">
    <source>
        <dbReference type="Proteomes" id="UP000694546"/>
    </source>
</evidence>
<dbReference type="SMART" id="SM00256">
    <property type="entry name" value="FBOX"/>
    <property type="match status" value="1"/>
</dbReference>
<dbReference type="AlphaFoldDB" id="A0A8C4YW91"/>
<evidence type="ECO:0000256" key="1">
    <source>
        <dbReference type="ARBA" id="ARBA00022614"/>
    </source>
</evidence>
<accession>A0A8C4YW91</accession>
<dbReference type="OrthoDB" id="27842at2759"/>
<keyword evidence="1" id="KW-0433">Leucine-rich repeat</keyword>
<evidence type="ECO:0000313" key="4">
    <source>
        <dbReference type="Ensembl" id="ENSGMOP00000001430.2"/>
    </source>
</evidence>
<dbReference type="SUPFAM" id="SSF52047">
    <property type="entry name" value="RNI-like"/>
    <property type="match status" value="2"/>
</dbReference>
<reference evidence="4" key="1">
    <citation type="submission" date="2025-08" db="UniProtKB">
        <authorList>
            <consortium name="Ensembl"/>
        </authorList>
    </citation>
    <scope>IDENTIFICATION</scope>
</reference>
<dbReference type="InterPro" id="IPR057207">
    <property type="entry name" value="FBXL15_LRR"/>
</dbReference>
<dbReference type="InterPro" id="IPR036047">
    <property type="entry name" value="F-box-like_dom_sf"/>
</dbReference>
<sequence length="667" mass="72952">MLPNLVQTDCRSPFDLYEMEGDEGDDGSAGTPDLPLEMIVHIFSFLHSWDRREASAVCQSWYQASQDPRFQKNVSFQFPASASAVAVIRHLGRGSRCSLVISQLDGSSLSKTLLTEVGHWLGPTLEGLSLPGASLTESSLLALLPRLSSLRRLDLSGLDSLFMSGAFLSREEQRDQVRSALCGLEELDLSHLRYLSDLTFNRLTYCTPRLRRLALAGCHIAFEFDPYRGYPAGGARDSSALLSLRNLRRLLAEQSSTLTALDLSRTSITPQSLRTVAQVEGLRLEELSLQGCKELTDYSVEVLLQHQPGLLRLDLSGCTELTSRGLQAVSRALKGLQHLSMCRDWRITDKGVAELASMPSLKSLELSECTHLTGAPLVKGLSGPRAAHLESLALRSCTSIRDVEMSSLAQLCGGSLQQLDLTSCVYLTDLSVNAIATYLHRLVVLRLGWCKEITDWGLLGQKTPTRERESEGETGPCFTRTFGNMGFFRPPKSPFPVRPVAGEPPPPVEQSGAGLLALSQLQVLDLTACCLLTDTSIAQVLCHPELQRLSLSLLTEISDASLAAVARNCPSLTSLSLSHCRRITDAGVAKATPYLGRLQHLSLSHCENLTDRSLLCLVQHCRRLRTLDVSVCKGISISAVDRLHSQLTFLENVNCRFVGGVDLTLTL</sequence>